<feature type="transmembrane region" description="Helical" evidence="5">
    <location>
        <begin position="274"/>
        <end position="292"/>
    </location>
</feature>
<evidence type="ECO:0000256" key="3">
    <source>
        <dbReference type="ARBA" id="ARBA00022989"/>
    </source>
</evidence>
<keyword evidence="2 5" id="KW-0812">Transmembrane</keyword>
<proteinExistence type="predicted"/>
<evidence type="ECO:0000313" key="7">
    <source>
        <dbReference type="EMBL" id="CAG7838633.1"/>
    </source>
</evidence>
<feature type="transmembrane region" description="Helical" evidence="5">
    <location>
        <begin position="361"/>
        <end position="379"/>
    </location>
</feature>
<organism evidence="7 8">
    <name type="scientific">Allacma fusca</name>
    <dbReference type="NCBI Taxonomy" id="39272"/>
    <lineage>
        <taxon>Eukaryota</taxon>
        <taxon>Metazoa</taxon>
        <taxon>Ecdysozoa</taxon>
        <taxon>Arthropoda</taxon>
        <taxon>Hexapoda</taxon>
        <taxon>Collembola</taxon>
        <taxon>Symphypleona</taxon>
        <taxon>Sminthuridae</taxon>
        <taxon>Allacma</taxon>
    </lineage>
</organism>
<dbReference type="Proteomes" id="UP000708208">
    <property type="component" value="Unassembled WGS sequence"/>
</dbReference>
<evidence type="ECO:0000259" key="6">
    <source>
        <dbReference type="Pfam" id="PF00892"/>
    </source>
</evidence>
<protein>
    <recommendedName>
        <fullName evidence="6">EamA domain-containing protein</fullName>
    </recommendedName>
</protein>
<feature type="transmembrane region" description="Helical" evidence="5">
    <location>
        <begin position="182"/>
        <end position="203"/>
    </location>
</feature>
<evidence type="ECO:0000256" key="2">
    <source>
        <dbReference type="ARBA" id="ARBA00022692"/>
    </source>
</evidence>
<name>A0A8J2PP80_9HEXA</name>
<feature type="transmembrane region" description="Helical" evidence="5">
    <location>
        <begin position="304"/>
        <end position="325"/>
    </location>
</feature>
<evidence type="ECO:0000256" key="1">
    <source>
        <dbReference type="ARBA" id="ARBA00004141"/>
    </source>
</evidence>
<reference evidence="7" key="1">
    <citation type="submission" date="2021-06" db="EMBL/GenBank/DDBJ databases">
        <authorList>
            <person name="Hodson N. C."/>
            <person name="Mongue J. A."/>
            <person name="Jaron S. K."/>
        </authorList>
    </citation>
    <scope>NUCLEOTIDE SEQUENCE</scope>
</reference>
<keyword evidence="3 5" id="KW-1133">Transmembrane helix</keyword>
<dbReference type="PANTHER" id="PTHR22911:SF6">
    <property type="entry name" value="SOLUTE CARRIER FAMILY 35 MEMBER G1"/>
    <property type="match status" value="1"/>
</dbReference>
<feature type="transmembrane region" description="Helical" evidence="5">
    <location>
        <begin position="331"/>
        <end position="352"/>
    </location>
</feature>
<accession>A0A8J2PP80</accession>
<sequence length="425" mass="48085">MKPKNTESDSSDEEIDVEKLKQEIQAKSYKTFDDSIPKLPVEYPPEYAQGATKRKSSLSQRLSIQLNNGINAVKKEWAVQPLPYEDLEAGKDEPKPKKSLIRKYRGLFYTLMSSLIFSVSALLVKNLHHYSPLTLAVWRFQGALIPAVPLVSIHFNKKYQEKYKKELIKKERKHGRWTRFRTYLLLLLRSILVCNALILHFYALKYLPIGDAMVINSCTPVFAYVFAFFFLGEPMGVMPMATSLVTLIGVVFIIKPPIFTGGTMDMQTLTGAGLALGSTVLGTCSFVSLRYIRRVHYSVTMLAYGLWGSIETIIPALILGLFSFPEGKVEWALAVVLVVFTFLGQCAIIMALKAEKTGPVSLIRTCDVIFGFLWQIIFFQLVPDIYSIIGATIVISGVVVITFRKWLETLNEDHGFRKKLWFLLK</sequence>
<evidence type="ECO:0000313" key="8">
    <source>
        <dbReference type="Proteomes" id="UP000708208"/>
    </source>
</evidence>
<comment type="caution">
    <text evidence="7">The sequence shown here is derived from an EMBL/GenBank/DDBJ whole genome shotgun (WGS) entry which is preliminary data.</text>
</comment>
<feature type="transmembrane region" description="Helical" evidence="5">
    <location>
        <begin position="385"/>
        <end position="403"/>
    </location>
</feature>
<dbReference type="InterPro" id="IPR000620">
    <property type="entry name" value="EamA_dom"/>
</dbReference>
<feature type="domain" description="EamA" evidence="6">
    <location>
        <begin position="105"/>
        <end position="254"/>
    </location>
</feature>
<dbReference type="AlphaFoldDB" id="A0A8J2PP80"/>
<feature type="transmembrane region" description="Helical" evidence="5">
    <location>
        <begin position="237"/>
        <end position="254"/>
    </location>
</feature>
<feature type="transmembrane region" description="Helical" evidence="5">
    <location>
        <begin position="136"/>
        <end position="155"/>
    </location>
</feature>
<comment type="subcellular location">
    <subcellularLocation>
        <location evidence="1">Membrane</location>
        <topology evidence="1">Multi-pass membrane protein</topology>
    </subcellularLocation>
</comment>
<feature type="transmembrane region" description="Helical" evidence="5">
    <location>
        <begin position="209"/>
        <end position="230"/>
    </location>
</feature>
<evidence type="ECO:0000256" key="4">
    <source>
        <dbReference type="ARBA" id="ARBA00023136"/>
    </source>
</evidence>
<gene>
    <name evidence="7" type="ORF">AFUS01_LOCUS47580</name>
</gene>
<keyword evidence="8" id="KW-1185">Reference proteome</keyword>
<dbReference type="OrthoDB" id="306876at2759"/>
<feature type="transmembrane region" description="Helical" evidence="5">
    <location>
        <begin position="106"/>
        <end position="124"/>
    </location>
</feature>
<keyword evidence="4 5" id="KW-0472">Membrane</keyword>
<dbReference type="GO" id="GO:0016020">
    <property type="term" value="C:membrane"/>
    <property type="evidence" value="ECO:0007669"/>
    <property type="project" value="UniProtKB-SubCell"/>
</dbReference>
<dbReference type="PANTHER" id="PTHR22911">
    <property type="entry name" value="ACYL-MALONYL CONDENSING ENZYME-RELATED"/>
    <property type="match status" value="1"/>
</dbReference>
<evidence type="ECO:0000256" key="5">
    <source>
        <dbReference type="SAM" id="Phobius"/>
    </source>
</evidence>
<dbReference type="Pfam" id="PF00892">
    <property type="entry name" value="EamA"/>
    <property type="match status" value="1"/>
</dbReference>
<dbReference type="EMBL" id="CAJVCH010571829">
    <property type="protein sequence ID" value="CAG7838633.1"/>
    <property type="molecule type" value="Genomic_DNA"/>
</dbReference>